<dbReference type="Pfam" id="PF00098">
    <property type="entry name" value="zf-CCHC"/>
    <property type="match status" value="1"/>
</dbReference>
<dbReference type="Proteomes" id="UP000515135">
    <property type="component" value="Unplaced"/>
</dbReference>
<feature type="compositionally biased region" description="Low complexity" evidence="2">
    <location>
        <begin position="67"/>
        <end position="91"/>
    </location>
</feature>
<evidence type="ECO:0000259" key="3">
    <source>
        <dbReference type="PROSITE" id="PS50158"/>
    </source>
</evidence>
<reference evidence="5" key="1">
    <citation type="submission" date="2025-08" db="UniProtKB">
        <authorList>
            <consortium name="RefSeq"/>
        </authorList>
    </citation>
    <scope>IDENTIFICATION</scope>
    <source>
        <tissue evidence="5">Gonad</tissue>
    </source>
</reference>
<dbReference type="SUPFAM" id="SSF57756">
    <property type="entry name" value="Retrovirus zinc finger-like domains"/>
    <property type="match status" value="1"/>
</dbReference>
<proteinExistence type="predicted"/>
<feature type="domain" description="CCHC-type" evidence="3">
    <location>
        <begin position="258"/>
        <end position="272"/>
    </location>
</feature>
<feature type="compositionally biased region" description="Acidic residues" evidence="2">
    <location>
        <begin position="92"/>
        <end position="104"/>
    </location>
</feature>
<evidence type="ECO:0000313" key="4">
    <source>
        <dbReference type="Proteomes" id="UP000515135"/>
    </source>
</evidence>
<dbReference type="InterPro" id="IPR001878">
    <property type="entry name" value="Znf_CCHC"/>
</dbReference>
<dbReference type="Gene3D" id="4.10.60.10">
    <property type="entry name" value="Zinc finger, CCHC-type"/>
    <property type="match status" value="1"/>
</dbReference>
<gene>
    <name evidence="5" type="primary">LOC109472412</name>
</gene>
<dbReference type="GO" id="GO:0003676">
    <property type="term" value="F:nucleic acid binding"/>
    <property type="evidence" value="ECO:0007669"/>
    <property type="project" value="InterPro"/>
</dbReference>
<protein>
    <submittedName>
        <fullName evidence="5">Uncharacterized protein LOC109472412</fullName>
    </submittedName>
</protein>
<feature type="region of interest" description="Disordered" evidence="2">
    <location>
        <begin position="25"/>
        <end position="106"/>
    </location>
</feature>
<feature type="compositionally biased region" description="Basic and acidic residues" evidence="2">
    <location>
        <begin position="25"/>
        <end position="38"/>
    </location>
</feature>
<dbReference type="GO" id="GO:0008270">
    <property type="term" value="F:zinc ion binding"/>
    <property type="evidence" value="ECO:0007669"/>
    <property type="project" value="UniProtKB-KW"/>
</dbReference>
<dbReference type="OrthoDB" id="10050525at2759"/>
<keyword evidence="4" id="KW-1185">Reference proteome</keyword>
<name>A0A6P4ZDK4_BRABE</name>
<dbReference type="AlphaFoldDB" id="A0A6P4ZDK4"/>
<organism evidence="4 5">
    <name type="scientific">Branchiostoma belcheri</name>
    <name type="common">Amphioxus</name>
    <dbReference type="NCBI Taxonomy" id="7741"/>
    <lineage>
        <taxon>Eukaryota</taxon>
        <taxon>Metazoa</taxon>
        <taxon>Chordata</taxon>
        <taxon>Cephalochordata</taxon>
        <taxon>Leptocardii</taxon>
        <taxon>Amphioxiformes</taxon>
        <taxon>Branchiostomatidae</taxon>
        <taxon>Branchiostoma</taxon>
    </lineage>
</organism>
<dbReference type="InterPro" id="IPR036875">
    <property type="entry name" value="Znf_CCHC_sf"/>
</dbReference>
<keyword evidence="1" id="KW-0479">Metal-binding</keyword>
<evidence type="ECO:0000256" key="1">
    <source>
        <dbReference type="PROSITE-ProRule" id="PRU00047"/>
    </source>
</evidence>
<dbReference type="PROSITE" id="PS50158">
    <property type="entry name" value="ZF_CCHC"/>
    <property type="match status" value="1"/>
</dbReference>
<feature type="region of interest" description="Disordered" evidence="2">
    <location>
        <begin position="204"/>
        <end position="255"/>
    </location>
</feature>
<dbReference type="GeneID" id="109472412"/>
<keyword evidence="1" id="KW-0862">Zinc</keyword>
<dbReference type="RefSeq" id="XP_019627741.1">
    <property type="nucleotide sequence ID" value="XM_019772182.1"/>
</dbReference>
<keyword evidence="1" id="KW-0863">Zinc-finger</keyword>
<dbReference type="SMART" id="SM00343">
    <property type="entry name" value="ZnF_C2HC"/>
    <property type="match status" value="1"/>
</dbReference>
<evidence type="ECO:0000313" key="5">
    <source>
        <dbReference type="RefSeq" id="XP_019627741.1"/>
    </source>
</evidence>
<sequence>MSPPTLRTDASLVGHRLTPVLRRCKGDEALPSEEHQARFEPGTALAAYNRDDLETRVRCKKRPTPPANDTPTPTKKAKAAQPSAAAATTDSSDAESGEELEDEGAQGALRKLKRICREPTIHTEPERLERALQKVIDTASSAKAKEYYEGVRGFFLKNTTSFGIGREVLKFVMTKQERRFAEEAERATAALRGGNRNAFYSHGRARAPAATWGPKAGPSHPPSRTWGPRRRTDARGWNHPRSHSAGKRSGDAQRTEECFNCNERGHWQRDCPHPKRN</sequence>
<accession>A0A6P4ZDK4</accession>
<evidence type="ECO:0000256" key="2">
    <source>
        <dbReference type="SAM" id="MobiDB-lite"/>
    </source>
</evidence>
<dbReference type="KEGG" id="bbel:109472412"/>